<keyword evidence="7" id="KW-1185">Reference proteome</keyword>
<feature type="domain" description="PABS" evidence="5">
    <location>
        <begin position="1"/>
        <end position="230"/>
    </location>
</feature>
<name>M7P0E7_9GAMM</name>
<dbReference type="OrthoDB" id="117774at2"/>
<keyword evidence="3 4" id="KW-0620">Polyamine biosynthesis</keyword>
<dbReference type="Gene3D" id="3.40.50.150">
    <property type="entry name" value="Vaccinia Virus protein VP39"/>
    <property type="match status" value="1"/>
</dbReference>
<accession>M7P0E7</accession>
<dbReference type="PANTHER" id="PTHR43317">
    <property type="entry name" value="THERMOSPERMINE SYNTHASE ACAULIS5"/>
    <property type="match status" value="1"/>
</dbReference>
<organism evidence="6 7">
    <name type="scientific">Methylophaga lonarensis MPL</name>
    <dbReference type="NCBI Taxonomy" id="1286106"/>
    <lineage>
        <taxon>Bacteria</taxon>
        <taxon>Pseudomonadati</taxon>
        <taxon>Pseudomonadota</taxon>
        <taxon>Gammaproteobacteria</taxon>
        <taxon>Thiotrichales</taxon>
        <taxon>Piscirickettsiaceae</taxon>
        <taxon>Methylophaga</taxon>
    </lineage>
</organism>
<dbReference type="Pfam" id="PF01564">
    <property type="entry name" value="Spermine_synth"/>
    <property type="match status" value="1"/>
</dbReference>
<keyword evidence="2 4" id="KW-0808">Transferase</keyword>
<dbReference type="eggNOG" id="COG0421">
    <property type="taxonomic scope" value="Bacteria"/>
</dbReference>
<sequence>MRIYDGVLVHQAISDEGIIEVVDVGDVRSLHFGTHPRQSSMSLKVPYRLELSYTRAMMACLLFCAAPRKVLLIGLGGGSLVKFLLHHLPDCQIEVVEYREDVIQVAQRYFAVPDDPRLSIKKADGFAHASQQHYLGETNYDLILVDAFDHEGMAASVGVQPFFDACAGILSKYGIMATNLWGTDRAGFNLTMQRINRSFDDNSLVLPVEDKGNVIAFARHQAFDLTTLRKQRQQIEMMEMQYQTDLMKSWQILLRQNTTFISRWFG</sequence>
<dbReference type="Proteomes" id="UP000012019">
    <property type="component" value="Unassembled WGS sequence"/>
</dbReference>
<dbReference type="InterPro" id="IPR029063">
    <property type="entry name" value="SAM-dependent_MTases_sf"/>
</dbReference>
<evidence type="ECO:0000256" key="1">
    <source>
        <dbReference type="ARBA" id="ARBA00007867"/>
    </source>
</evidence>
<evidence type="ECO:0000256" key="2">
    <source>
        <dbReference type="ARBA" id="ARBA00022679"/>
    </source>
</evidence>
<evidence type="ECO:0000313" key="7">
    <source>
        <dbReference type="Proteomes" id="UP000012019"/>
    </source>
</evidence>
<evidence type="ECO:0000313" key="6">
    <source>
        <dbReference type="EMBL" id="EMR12952.1"/>
    </source>
</evidence>
<dbReference type="STRING" id="1286106.MPL1_07378"/>
<dbReference type="GO" id="GO:0016740">
    <property type="term" value="F:transferase activity"/>
    <property type="evidence" value="ECO:0007669"/>
    <property type="project" value="UniProtKB-UniRule"/>
</dbReference>
<dbReference type="PROSITE" id="PS51006">
    <property type="entry name" value="PABS_2"/>
    <property type="match status" value="1"/>
</dbReference>
<evidence type="ECO:0000259" key="5">
    <source>
        <dbReference type="PROSITE" id="PS51006"/>
    </source>
</evidence>
<dbReference type="EMBL" id="APHR01000037">
    <property type="protein sequence ID" value="EMR12952.1"/>
    <property type="molecule type" value="Genomic_DNA"/>
</dbReference>
<comment type="similarity">
    <text evidence="1">Belongs to the spermidine/spermine synthase family.</text>
</comment>
<evidence type="ECO:0000256" key="4">
    <source>
        <dbReference type="PROSITE-ProRule" id="PRU00354"/>
    </source>
</evidence>
<dbReference type="GO" id="GO:0006596">
    <property type="term" value="P:polyamine biosynthetic process"/>
    <property type="evidence" value="ECO:0007669"/>
    <property type="project" value="UniProtKB-UniRule"/>
</dbReference>
<dbReference type="SUPFAM" id="SSF53335">
    <property type="entry name" value="S-adenosyl-L-methionine-dependent methyltransferases"/>
    <property type="match status" value="1"/>
</dbReference>
<gene>
    <name evidence="6" type="ORF">MPL1_07378</name>
</gene>
<comment type="caution">
    <text evidence="6">The sequence shown here is derived from an EMBL/GenBank/DDBJ whole genome shotgun (WGS) entry which is preliminary data.</text>
</comment>
<reference evidence="6 7" key="1">
    <citation type="journal article" date="2013" name="Genome Announc.">
        <title>Draft Genome Sequence of Methylophaga lonarensis MPLT, a Haloalkaliphilic (Non-Methane-Utilizing) Methylotroph.</title>
        <authorList>
            <person name="Shetty S.A."/>
            <person name="Marathe N.P."/>
            <person name="Munot H."/>
            <person name="Antony C.P."/>
            <person name="Dhotre D.P."/>
            <person name="Murrell J.C."/>
            <person name="Shouche Y.S."/>
        </authorList>
    </citation>
    <scope>NUCLEOTIDE SEQUENCE [LARGE SCALE GENOMIC DNA]</scope>
    <source>
        <strain evidence="6 7">MPL</strain>
    </source>
</reference>
<dbReference type="RefSeq" id="WP_009726464.1">
    <property type="nucleotide sequence ID" value="NZ_APHR01000037.1"/>
</dbReference>
<protein>
    <submittedName>
        <fullName evidence="6">Spermidine synthase</fullName>
    </submittedName>
</protein>
<dbReference type="AlphaFoldDB" id="M7P0E7"/>
<feature type="active site" description="Proton acceptor" evidence="4">
    <location>
        <position position="146"/>
    </location>
</feature>
<dbReference type="PATRIC" id="fig|1286106.3.peg.1480"/>
<evidence type="ECO:0000256" key="3">
    <source>
        <dbReference type="ARBA" id="ARBA00023115"/>
    </source>
</evidence>
<proteinExistence type="inferred from homology"/>
<dbReference type="PANTHER" id="PTHR43317:SF1">
    <property type="entry name" value="THERMOSPERMINE SYNTHASE ACAULIS5"/>
    <property type="match status" value="1"/>
</dbReference>
<dbReference type="InterPro" id="IPR030374">
    <property type="entry name" value="PABS"/>
</dbReference>